<keyword evidence="1" id="KW-0732">Signal</keyword>
<feature type="chain" id="PRO_5004113395" description="Sensor of ECF-type sigma factor" evidence="1">
    <location>
        <begin position="31"/>
        <end position="157"/>
    </location>
</feature>
<evidence type="ECO:0000256" key="1">
    <source>
        <dbReference type="SAM" id="SignalP"/>
    </source>
</evidence>
<accession>N1WYL8</accession>
<protein>
    <recommendedName>
        <fullName evidence="4">Sensor of ECF-type sigma factor</fullName>
    </recommendedName>
</protein>
<feature type="signal peptide" evidence="1">
    <location>
        <begin position="1"/>
        <end position="30"/>
    </location>
</feature>
<keyword evidence="3" id="KW-1185">Reference proteome</keyword>
<name>N1WYL8_9FLAO</name>
<evidence type="ECO:0008006" key="4">
    <source>
        <dbReference type="Google" id="ProtNLM"/>
    </source>
</evidence>
<proteinExistence type="predicted"/>
<evidence type="ECO:0000313" key="3">
    <source>
        <dbReference type="Proteomes" id="UP000012317"/>
    </source>
</evidence>
<comment type="caution">
    <text evidence="2">The sequence shown here is derived from an EMBL/GenBank/DDBJ whole genome shotgun (WGS) entry which is preliminary data.</text>
</comment>
<dbReference type="PATRIC" id="fig|1189619.4.peg.662"/>
<dbReference type="AlphaFoldDB" id="N1WYL8"/>
<dbReference type="Proteomes" id="UP000012317">
    <property type="component" value="Unassembled WGS sequence"/>
</dbReference>
<sequence length="157" mass="18688">MKSKIKILKMTRKKIIITLCLLTLSFFVKAQDKDTEQIEQLKIAFFTEKLNLSAKEAVRFWPVYNKHNKRYEELRKNKWSNIKSKLEKIETLSQKEAEVLLDDYLAYKQARVGLREDFVNNLKAVITSKQIMMLKKAEYDFNKKLLKQYQSDKSSNE</sequence>
<dbReference type="eggNOG" id="ENOG50331PZ">
    <property type="taxonomic scope" value="Bacteria"/>
</dbReference>
<dbReference type="EMBL" id="APLF01000003">
    <property type="protein sequence ID" value="EMY82199.1"/>
    <property type="molecule type" value="Genomic_DNA"/>
</dbReference>
<reference evidence="2 3" key="1">
    <citation type="journal article" date="2014" name="Genome Biol. Evol.">
        <title>Extensive gene acquisition in the extremely psychrophilic bacterial species Psychroflexus torquis and the link to sea-ice ecosystem specialism.</title>
        <authorList>
            <person name="Feng S."/>
            <person name="Powell S.M."/>
            <person name="Wilson R."/>
            <person name="Bowman J.P."/>
        </authorList>
    </citation>
    <scope>NUCLEOTIDE SEQUENCE [LARGE SCALE GENOMIC DNA]</scope>
    <source>
        <strain evidence="2 3">ACAM 44</strain>
    </source>
</reference>
<evidence type="ECO:0000313" key="2">
    <source>
        <dbReference type="EMBL" id="EMY82199.1"/>
    </source>
</evidence>
<organism evidence="2 3">
    <name type="scientific">Psychroflexus gondwanensis ACAM 44</name>
    <dbReference type="NCBI Taxonomy" id="1189619"/>
    <lineage>
        <taxon>Bacteria</taxon>
        <taxon>Pseudomonadati</taxon>
        <taxon>Bacteroidota</taxon>
        <taxon>Flavobacteriia</taxon>
        <taxon>Flavobacteriales</taxon>
        <taxon>Flavobacteriaceae</taxon>
        <taxon>Psychroflexus</taxon>
    </lineage>
</organism>
<dbReference type="STRING" id="1189619.pgond44_03143"/>
<gene>
    <name evidence="2" type="ORF">pgond44_03143</name>
</gene>